<dbReference type="EMBL" id="KY774314">
    <property type="protein sequence ID" value="ART31544.1"/>
    <property type="molecule type" value="Genomic_DNA"/>
</dbReference>
<organism evidence="1">
    <name type="scientific">Utricularia reniformis</name>
    <dbReference type="NCBI Taxonomy" id="192314"/>
    <lineage>
        <taxon>Eukaryota</taxon>
        <taxon>Viridiplantae</taxon>
        <taxon>Streptophyta</taxon>
        <taxon>Embryophyta</taxon>
        <taxon>Tracheophyta</taxon>
        <taxon>Spermatophyta</taxon>
        <taxon>Magnoliopsida</taxon>
        <taxon>eudicotyledons</taxon>
        <taxon>Gunneridae</taxon>
        <taxon>Pentapetalae</taxon>
        <taxon>asterids</taxon>
        <taxon>lamiids</taxon>
        <taxon>Lamiales</taxon>
        <taxon>Lentibulariaceae</taxon>
        <taxon>Utricularia</taxon>
    </lineage>
</organism>
<protein>
    <submittedName>
        <fullName evidence="1">Uncharacterized protein</fullName>
    </submittedName>
</protein>
<keyword evidence="1" id="KW-0496">Mitochondrion</keyword>
<accession>A0A1Y0B2C5</accession>
<geneLocation type="mitochondrion" evidence="1"/>
<reference evidence="1" key="1">
    <citation type="submission" date="2017-03" db="EMBL/GenBank/DDBJ databases">
        <title>The mitochondrial genome of the carnivorous plant Utricularia reniformis (Lentibulariaceae): structure, comparative analysis and evolutionary landmarks.</title>
        <authorList>
            <person name="Silva S.R."/>
            <person name="Alvarenga D.O."/>
            <person name="Michael T.P."/>
            <person name="Miranda V.F.O."/>
            <person name="Varani A.M."/>
        </authorList>
    </citation>
    <scope>NUCLEOTIDE SEQUENCE</scope>
</reference>
<proteinExistence type="predicted"/>
<dbReference type="AlphaFoldDB" id="A0A1Y0B2C5"/>
<gene>
    <name evidence="1" type="ORF">AEK19_MT1345</name>
</gene>
<evidence type="ECO:0000313" key="1">
    <source>
        <dbReference type="EMBL" id="ART31544.1"/>
    </source>
</evidence>
<sequence>MVADTETILIDNVNKPYALGLLLVRPGEQINDMLIDTYFSEDYSRILDSFEERSNKVLYDLVLRISTIVRQERSLTIYFLPQLL</sequence>
<name>A0A1Y0B2C5_9LAMI</name>